<protein>
    <recommendedName>
        <fullName evidence="9">Alkaline phosphatase</fullName>
    </recommendedName>
</protein>
<dbReference type="STRING" id="394096.DB31_6653"/>
<dbReference type="InterPro" id="IPR026263">
    <property type="entry name" value="Alkaline_phosphatase_prok"/>
</dbReference>
<evidence type="ECO:0000256" key="4">
    <source>
        <dbReference type="PIRSR" id="PIRSR031924-50"/>
    </source>
</evidence>
<keyword evidence="3 6" id="KW-0732">Signal</keyword>
<dbReference type="Gene3D" id="3.30.1360.150">
    <property type="match status" value="1"/>
</dbReference>
<dbReference type="Proteomes" id="UP000028725">
    <property type="component" value="Unassembled WGS sequence"/>
</dbReference>
<dbReference type="OrthoDB" id="9771966at2"/>
<evidence type="ECO:0008006" key="9">
    <source>
        <dbReference type="Google" id="ProtNLM"/>
    </source>
</evidence>
<accession>A0A085WPR5</accession>
<gene>
    <name evidence="7" type="ORF">DB31_6653</name>
</gene>
<evidence type="ECO:0000256" key="2">
    <source>
        <dbReference type="ARBA" id="ARBA00022723"/>
    </source>
</evidence>
<evidence type="ECO:0000313" key="8">
    <source>
        <dbReference type="Proteomes" id="UP000028725"/>
    </source>
</evidence>
<dbReference type="GO" id="GO:0004035">
    <property type="term" value="F:alkaline phosphatase activity"/>
    <property type="evidence" value="ECO:0007669"/>
    <property type="project" value="InterPro"/>
</dbReference>
<dbReference type="RefSeq" id="WP_044187068.1">
    <property type="nucleotide sequence ID" value="NZ_JMCB01000004.1"/>
</dbReference>
<dbReference type="PIRSF" id="PIRSF031924">
    <property type="entry name" value="Pi-irrepressible_AP"/>
    <property type="match status" value="1"/>
</dbReference>
<organism evidence="7 8">
    <name type="scientific">Hyalangium minutum</name>
    <dbReference type="NCBI Taxonomy" id="394096"/>
    <lineage>
        <taxon>Bacteria</taxon>
        <taxon>Pseudomonadati</taxon>
        <taxon>Myxococcota</taxon>
        <taxon>Myxococcia</taxon>
        <taxon>Myxococcales</taxon>
        <taxon>Cystobacterineae</taxon>
        <taxon>Archangiaceae</taxon>
        <taxon>Hyalangium</taxon>
    </lineage>
</organism>
<dbReference type="InterPro" id="IPR017850">
    <property type="entry name" value="Alkaline_phosphatase_core_sf"/>
</dbReference>
<dbReference type="InterPro" id="IPR002591">
    <property type="entry name" value="Phosphodiest/P_Trfase"/>
</dbReference>
<evidence type="ECO:0000256" key="6">
    <source>
        <dbReference type="SAM" id="SignalP"/>
    </source>
</evidence>
<feature type="chain" id="PRO_5001799828" description="Alkaline phosphatase" evidence="6">
    <location>
        <begin position="20"/>
        <end position="552"/>
    </location>
</feature>
<evidence type="ECO:0000313" key="7">
    <source>
        <dbReference type="EMBL" id="KFE69678.1"/>
    </source>
</evidence>
<dbReference type="Pfam" id="PF01663">
    <property type="entry name" value="Phosphodiest"/>
    <property type="match status" value="1"/>
</dbReference>
<feature type="signal peptide" evidence="6">
    <location>
        <begin position="1"/>
        <end position="19"/>
    </location>
</feature>
<name>A0A085WPR5_9BACT</name>
<dbReference type="AlphaFoldDB" id="A0A085WPR5"/>
<dbReference type="EMBL" id="JMCB01000004">
    <property type="protein sequence ID" value="KFE69678.1"/>
    <property type="molecule type" value="Genomic_DNA"/>
</dbReference>
<keyword evidence="8" id="KW-1185">Reference proteome</keyword>
<evidence type="ECO:0000256" key="3">
    <source>
        <dbReference type="ARBA" id="ARBA00022729"/>
    </source>
</evidence>
<keyword evidence="2" id="KW-0479">Metal-binding</keyword>
<comment type="caution">
    <text evidence="7">The sequence shown here is derived from an EMBL/GenBank/DDBJ whole genome shotgun (WGS) entry which is preliminary data.</text>
</comment>
<proteinExistence type="predicted"/>
<keyword evidence="1 4" id="KW-0597">Phosphoprotein</keyword>
<evidence type="ECO:0000256" key="5">
    <source>
        <dbReference type="PIRSR" id="PIRSR031924-51"/>
    </source>
</evidence>
<dbReference type="SUPFAM" id="SSF53649">
    <property type="entry name" value="Alkaline phosphatase-like"/>
    <property type="match status" value="1"/>
</dbReference>
<dbReference type="CDD" id="cd16016">
    <property type="entry name" value="AP-SPAP"/>
    <property type="match status" value="1"/>
</dbReference>
<feature type="binding site" evidence="5">
    <location>
        <begin position="166"/>
        <end position="168"/>
    </location>
    <ligand>
        <name>substrate</name>
    </ligand>
</feature>
<dbReference type="Gene3D" id="3.40.720.10">
    <property type="entry name" value="Alkaline Phosphatase, subunit A"/>
    <property type="match status" value="1"/>
</dbReference>
<sequence>MKAHLGVAAALLMGSTAVAQTAPAQAKKGKQEQQPKLVVLLVVDQLGADVLSKMEPRLSPKGIKRILGGTRFTDSTYRQLATYTGPGHALLGTGVYPHKSGIVSNKYYDRTTGKSVTTLLDPAHPLIDSPADPEDDSSPEKLLAPTVGDLLKQKSPDSKVVAIALKDRAAVLMAGHTGKAYWLSESTGKMTTSTFFESALPAWVTGFNSKNPMDAQFGKVWDRSQPAAKYFGPDEAAYEGDYKGLGKTFPHKITGKLDKPGPDFYTAFAATPYATDWELTFVKAAVEAEGLGADAAPDILAVSFTAPDYAGHAYGPDSHEVQDSILGVDRAIGDLVTYLEKKVGAKNLVFAFSADHGAAPAPEKLAAEGKTVRRIKKAELKAAVQKALQDKYGPGEWVSALEDPSIYLNTKLAEEKKIAPAELEKTALEAALKVPQIAAGFTRTELIAGTNPERPYFKETRLTFHPDRAGEVLLVPAENSFWGKYGEKSEGSTHGSPYGYDKHVPLAFYGAGIKKQVVKTPVDQADIAPTLAAFLGIEIPNADGQVRPEVKK</sequence>
<dbReference type="PANTHER" id="PTHR10151">
    <property type="entry name" value="ECTONUCLEOTIDE PYROPHOSPHATASE/PHOSPHODIESTERASE"/>
    <property type="match status" value="1"/>
</dbReference>
<feature type="active site" description="Phosphothreonine intermediate" evidence="4">
    <location>
        <position position="84"/>
    </location>
</feature>
<dbReference type="PANTHER" id="PTHR10151:SF120">
    <property type="entry name" value="BIS(5'-ADENOSYL)-TRIPHOSPHATASE"/>
    <property type="match status" value="1"/>
</dbReference>
<evidence type="ECO:0000256" key="1">
    <source>
        <dbReference type="ARBA" id="ARBA00022553"/>
    </source>
</evidence>
<reference evidence="7 8" key="1">
    <citation type="submission" date="2014-04" db="EMBL/GenBank/DDBJ databases">
        <title>Genome assembly of Hyalangium minutum DSM 14724.</title>
        <authorList>
            <person name="Sharma G."/>
            <person name="Subramanian S."/>
        </authorList>
    </citation>
    <scope>NUCLEOTIDE SEQUENCE [LARGE SCALE GENOMIC DNA]</scope>
    <source>
        <strain evidence="7 8">DSM 14724</strain>
    </source>
</reference>
<dbReference type="GO" id="GO:0046872">
    <property type="term" value="F:metal ion binding"/>
    <property type="evidence" value="ECO:0007669"/>
    <property type="project" value="UniProtKB-KW"/>
</dbReference>
<feature type="binding site" evidence="5">
    <location>
        <position position="105"/>
    </location>
    <ligand>
        <name>substrate</name>
    </ligand>
</feature>